<feature type="domain" description="C2H2-type" evidence="12">
    <location>
        <begin position="63"/>
        <end position="90"/>
    </location>
</feature>
<keyword evidence="2" id="KW-0479">Metal-binding</keyword>
<gene>
    <name evidence="13" type="primary">Cnig_chr_II.g8148</name>
    <name evidence="13" type="ORF">B9Z55_008148</name>
</gene>
<keyword evidence="3" id="KW-0677">Repeat</keyword>
<evidence type="ECO:0000256" key="6">
    <source>
        <dbReference type="ARBA" id="ARBA00023015"/>
    </source>
</evidence>
<dbReference type="Pfam" id="PF00096">
    <property type="entry name" value="zf-C2H2"/>
    <property type="match status" value="1"/>
</dbReference>
<evidence type="ECO:0000256" key="11">
    <source>
        <dbReference type="SAM" id="MobiDB-lite"/>
    </source>
</evidence>
<feature type="region of interest" description="Disordered" evidence="11">
    <location>
        <begin position="1"/>
        <end position="32"/>
    </location>
</feature>
<dbReference type="GO" id="GO:0008270">
    <property type="term" value="F:zinc ion binding"/>
    <property type="evidence" value="ECO:0007669"/>
    <property type="project" value="UniProtKB-KW"/>
</dbReference>
<protein>
    <recommendedName>
        <fullName evidence="12">C2H2-type domain-containing protein</fullName>
    </recommendedName>
</protein>
<keyword evidence="14" id="KW-1185">Reference proteome</keyword>
<keyword evidence="8" id="KW-0804">Transcription</keyword>
<dbReference type="SMART" id="SM00355">
    <property type="entry name" value="ZnF_C2H2"/>
    <property type="match status" value="4"/>
</dbReference>
<dbReference type="AlphaFoldDB" id="A0A2G5VCX1"/>
<evidence type="ECO:0000256" key="7">
    <source>
        <dbReference type="ARBA" id="ARBA00023125"/>
    </source>
</evidence>
<feature type="domain" description="C2H2-type" evidence="12">
    <location>
        <begin position="35"/>
        <end position="62"/>
    </location>
</feature>
<feature type="region of interest" description="Disordered" evidence="11">
    <location>
        <begin position="218"/>
        <end position="251"/>
    </location>
</feature>
<feature type="compositionally biased region" description="Acidic residues" evidence="11">
    <location>
        <begin position="230"/>
        <end position="251"/>
    </location>
</feature>
<evidence type="ECO:0000256" key="8">
    <source>
        <dbReference type="ARBA" id="ARBA00023163"/>
    </source>
</evidence>
<evidence type="ECO:0000256" key="2">
    <source>
        <dbReference type="ARBA" id="ARBA00022723"/>
    </source>
</evidence>
<dbReference type="OrthoDB" id="6077919at2759"/>
<dbReference type="GO" id="GO:0005634">
    <property type="term" value="C:nucleus"/>
    <property type="evidence" value="ECO:0007669"/>
    <property type="project" value="UniProtKB-SubCell"/>
</dbReference>
<dbReference type="PROSITE" id="PS00028">
    <property type="entry name" value="ZINC_FINGER_C2H2_1"/>
    <property type="match status" value="3"/>
</dbReference>
<dbReference type="PANTHER" id="PTHR24379:SF121">
    <property type="entry name" value="C2H2-TYPE DOMAIN-CONTAINING PROTEIN"/>
    <property type="match status" value="1"/>
</dbReference>
<name>A0A2G5VCX1_9PELO</name>
<organism evidence="13 14">
    <name type="scientific">Caenorhabditis nigoni</name>
    <dbReference type="NCBI Taxonomy" id="1611254"/>
    <lineage>
        <taxon>Eukaryota</taxon>
        <taxon>Metazoa</taxon>
        <taxon>Ecdysozoa</taxon>
        <taxon>Nematoda</taxon>
        <taxon>Chromadorea</taxon>
        <taxon>Rhabditida</taxon>
        <taxon>Rhabditina</taxon>
        <taxon>Rhabditomorpha</taxon>
        <taxon>Rhabditoidea</taxon>
        <taxon>Rhabditidae</taxon>
        <taxon>Peloderinae</taxon>
        <taxon>Caenorhabditis</taxon>
    </lineage>
</organism>
<evidence type="ECO:0000259" key="12">
    <source>
        <dbReference type="PROSITE" id="PS50157"/>
    </source>
</evidence>
<dbReference type="STRING" id="1611254.A0A2G5VCX1"/>
<dbReference type="InterPro" id="IPR036236">
    <property type="entry name" value="Znf_C2H2_sf"/>
</dbReference>
<proteinExistence type="predicted"/>
<keyword evidence="6" id="KW-0805">Transcription regulation</keyword>
<evidence type="ECO:0000256" key="3">
    <source>
        <dbReference type="ARBA" id="ARBA00022737"/>
    </source>
</evidence>
<dbReference type="FunFam" id="3.30.160.60:FF:001228">
    <property type="entry name" value="Zinc finger protein 236"/>
    <property type="match status" value="1"/>
</dbReference>
<evidence type="ECO:0000256" key="9">
    <source>
        <dbReference type="ARBA" id="ARBA00023242"/>
    </source>
</evidence>
<dbReference type="GO" id="GO:0003677">
    <property type="term" value="F:DNA binding"/>
    <property type="evidence" value="ECO:0007669"/>
    <property type="project" value="UniProtKB-KW"/>
</dbReference>
<evidence type="ECO:0000256" key="10">
    <source>
        <dbReference type="PROSITE-ProRule" id="PRU00042"/>
    </source>
</evidence>
<reference evidence="14" key="1">
    <citation type="submission" date="2017-10" db="EMBL/GenBank/DDBJ databases">
        <title>Rapid genome shrinkage in a self-fertile nematode reveals novel sperm competition proteins.</title>
        <authorList>
            <person name="Yin D."/>
            <person name="Schwarz E.M."/>
            <person name="Thomas C.G."/>
            <person name="Felde R.L."/>
            <person name="Korf I.F."/>
            <person name="Cutter A.D."/>
            <person name="Schartner C.M."/>
            <person name="Ralston E.J."/>
            <person name="Meyer B.J."/>
            <person name="Haag E.S."/>
        </authorList>
    </citation>
    <scope>NUCLEOTIDE SEQUENCE [LARGE SCALE GENOMIC DNA]</scope>
    <source>
        <strain evidence="14">JU1422</strain>
    </source>
</reference>
<keyword evidence="4 10" id="KW-0863">Zinc-finger</keyword>
<accession>A0A2G5VCX1</accession>
<dbReference type="Proteomes" id="UP000230233">
    <property type="component" value="Chromosome II"/>
</dbReference>
<evidence type="ECO:0000313" key="13">
    <source>
        <dbReference type="EMBL" id="PIC49597.1"/>
    </source>
</evidence>
<keyword evidence="9" id="KW-0539">Nucleus</keyword>
<dbReference type="Gene3D" id="3.30.160.60">
    <property type="entry name" value="Classic Zinc Finger"/>
    <property type="match status" value="2"/>
</dbReference>
<evidence type="ECO:0000256" key="4">
    <source>
        <dbReference type="ARBA" id="ARBA00022771"/>
    </source>
</evidence>
<evidence type="ECO:0000256" key="5">
    <source>
        <dbReference type="ARBA" id="ARBA00022833"/>
    </source>
</evidence>
<comment type="caution">
    <text evidence="13">The sequence shown here is derived from an EMBL/GenBank/DDBJ whole genome shotgun (WGS) entry which is preliminary data.</text>
</comment>
<evidence type="ECO:0000313" key="14">
    <source>
        <dbReference type="Proteomes" id="UP000230233"/>
    </source>
</evidence>
<dbReference type="PROSITE" id="PS50157">
    <property type="entry name" value="ZINC_FINGER_C2H2_2"/>
    <property type="match status" value="2"/>
</dbReference>
<comment type="subcellular location">
    <subcellularLocation>
        <location evidence="1">Nucleus</location>
    </subcellularLocation>
</comment>
<keyword evidence="5" id="KW-0862">Zinc</keyword>
<dbReference type="SUPFAM" id="SSF57667">
    <property type="entry name" value="beta-beta-alpha zinc fingers"/>
    <property type="match status" value="1"/>
</dbReference>
<dbReference type="PANTHER" id="PTHR24379">
    <property type="entry name" value="KRAB AND ZINC FINGER DOMAIN-CONTAINING"/>
    <property type="match status" value="1"/>
</dbReference>
<dbReference type="InterPro" id="IPR013087">
    <property type="entry name" value="Znf_C2H2_type"/>
</dbReference>
<keyword evidence="7" id="KW-0238">DNA-binding</keyword>
<sequence>MNNTKSEVGIDNVPDRSESPEVVQDNQPNVPEKPFECEACGKKFKERRYLSGHRRKHLGIKNYKCDYCNKMFYSRLERDHHGLTHANERFKYFPCIIAGCQQRFEKMRELMKHLKEGHEISEESPATCRECPENFGKLKPFLIHVSRKHEIGTNIPIFPLFPALTHLQTPEQALNFGKQLGNEIVDMLDDPDLQPLINPLLPTVQNLLISDFEGLRRRRPAGTSVGKQEEGEEEEAEEEDEEEEEEPNTSN</sequence>
<evidence type="ECO:0000256" key="1">
    <source>
        <dbReference type="ARBA" id="ARBA00004123"/>
    </source>
</evidence>
<dbReference type="EMBL" id="PDUG01000002">
    <property type="protein sequence ID" value="PIC49597.1"/>
    <property type="molecule type" value="Genomic_DNA"/>
</dbReference>